<accession>A0A1X6N3V0</accession>
<evidence type="ECO:0000256" key="1">
    <source>
        <dbReference type="PROSITE-ProRule" id="PRU00042"/>
    </source>
</evidence>
<sequence>MSYHSLRTSMHDDTRDAFDYSVLFGPTADNIVYPLPYSSSKSLEDIRETCLSEIILPAASGFEMGAGVVLGGASEFNLVSSNPTYAIGHRGHIMANGRGWIQHPEPDPFPHIDPFILDLIATGSGIDDSDETSWRYTPPGQELSNTKQTNGASEDATESDGHTETPLLAESSPDLAYRLAKPRSPAKARKTKKIPQRPRAPAIKATRPQVASKGPLRCEICRRNKDTRSEYAHQASLNRHIRTAHLDSSRWQCTLCDKSMIRSDALGRHLKKQHHMSDARAKAVVAQIAASKYLTG</sequence>
<dbReference type="Proteomes" id="UP000194127">
    <property type="component" value="Unassembled WGS sequence"/>
</dbReference>
<feature type="domain" description="C2H2-type" evidence="3">
    <location>
        <begin position="251"/>
        <end position="280"/>
    </location>
</feature>
<protein>
    <recommendedName>
        <fullName evidence="3">C2H2-type domain-containing protein</fullName>
    </recommendedName>
</protein>
<dbReference type="PROSITE" id="PS00028">
    <property type="entry name" value="ZINC_FINGER_C2H2_1"/>
    <property type="match status" value="1"/>
</dbReference>
<dbReference type="STRING" id="670580.A0A1X6N3V0"/>
<feature type="compositionally biased region" description="Basic residues" evidence="2">
    <location>
        <begin position="180"/>
        <end position="196"/>
    </location>
</feature>
<keyword evidence="5" id="KW-1185">Reference proteome</keyword>
<evidence type="ECO:0000313" key="4">
    <source>
        <dbReference type="EMBL" id="OSX63319.1"/>
    </source>
</evidence>
<feature type="region of interest" description="Disordered" evidence="2">
    <location>
        <begin position="128"/>
        <end position="209"/>
    </location>
</feature>
<reference evidence="4 5" key="1">
    <citation type="submission" date="2017-04" db="EMBL/GenBank/DDBJ databases">
        <title>Genome Sequence of the Model Brown-Rot Fungus Postia placenta SB12.</title>
        <authorList>
            <consortium name="DOE Joint Genome Institute"/>
            <person name="Gaskell J."/>
            <person name="Kersten P."/>
            <person name="Larrondo L.F."/>
            <person name="Canessa P."/>
            <person name="Martinez D."/>
            <person name="Hibbett D."/>
            <person name="Schmoll M."/>
            <person name="Kubicek C.P."/>
            <person name="Martinez A.T."/>
            <person name="Yadav J."/>
            <person name="Master E."/>
            <person name="Magnuson J.K."/>
            <person name="James T."/>
            <person name="Yaver D."/>
            <person name="Berka R."/>
            <person name="Labutti K."/>
            <person name="Lipzen A."/>
            <person name="Aerts A."/>
            <person name="Barry K."/>
            <person name="Henrissat B."/>
            <person name="Blanchette R."/>
            <person name="Grigoriev I."/>
            <person name="Cullen D."/>
        </authorList>
    </citation>
    <scope>NUCLEOTIDE SEQUENCE [LARGE SCALE GENOMIC DNA]</scope>
    <source>
        <strain evidence="4 5">MAD-698-R-SB12</strain>
    </source>
</reference>
<keyword evidence="1" id="KW-0863">Zinc-finger</keyword>
<dbReference type="EMBL" id="KZ110595">
    <property type="protein sequence ID" value="OSX63319.1"/>
    <property type="molecule type" value="Genomic_DNA"/>
</dbReference>
<evidence type="ECO:0000313" key="5">
    <source>
        <dbReference type="Proteomes" id="UP000194127"/>
    </source>
</evidence>
<dbReference type="Gene3D" id="3.30.160.60">
    <property type="entry name" value="Classic Zinc Finger"/>
    <property type="match status" value="1"/>
</dbReference>
<organism evidence="4 5">
    <name type="scientific">Postia placenta MAD-698-R-SB12</name>
    <dbReference type="NCBI Taxonomy" id="670580"/>
    <lineage>
        <taxon>Eukaryota</taxon>
        <taxon>Fungi</taxon>
        <taxon>Dikarya</taxon>
        <taxon>Basidiomycota</taxon>
        <taxon>Agaricomycotina</taxon>
        <taxon>Agaricomycetes</taxon>
        <taxon>Polyporales</taxon>
        <taxon>Adustoporiaceae</taxon>
        <taxon>Rhodonia</taxon>
    </lineage>
</organism>
<proteinExistence type="predicted"/>
<gene>
    <name evidence="4" type="ORF">POSPLADRAFT_1138730</name>
</gene>
<keyword evidence="1" id="KW-0862">Zinc</keyword>
<dbReference type="GO" id="GO:0008270">
    <property type="term" value="F:zinc ion binding"/>
    <property type="evidence" value="ECO:0007669"/>
    <property type="project" value="UniProtKB-KW"/>
</dbReference>
<dbReference type="InterPro" id="IPR013087">
    <property type="entry name" value="Znf_C2H2_type"/>
</dbReference>
<dbReference type="GeneID" id="36329890"/>
<dbReference type="PROSITE" id="PS50157">
    <property type="entry name" value="ZINC_FINGER_C2H2_2"/>
    <property type="match status" value="1"/>
</dbReference>
<evidence type="ECO:0000256" key="2">
    <source>
        <dbReference type="SAM" id="MobiDB-lite"/>
    </source>
</evidence>
<evidence type="ECO:0000259" key="3">
    <source>
        <dbReference type="PROSITE" id="PS50157"/>
    </source>
</evidence>
<dbReference type="AlphaFoldDB" id="A0A1X6N3V0"/>
<name>A0A1X6N3V0_9APHY</name>
<keyword evidence="1" id="KW-0479">Metal-binding</keyword>
<feature type="compositionally biased region" description="Polar residues" evidence="2">
    <location>
        <begin position="142"/>
        <end position="152"/>
    </location>
</feature>
<dbReference type="RefSeq" id="XP_024340113.1">
    <property type="nucleotide sequence ID" value="XM_024484941.1"/>
</dbReference>
<dbReference type="OrthoDB" id="8922241at2759"/>
<dbReference type="SMART" id="SM00355">
    <property type="entry name" value="ZnF_C2H2"/>
    <property type="match status" value="2"/>
</dbReference>